<reference evidence="2 3" key="1">
    <citation type="journal article" date="2023" name="Commun. Biol.">
        <title>Reorganization of the ancestral sex-determining regions during the evolution of trioecy in Pleodorina starrii.</title>
        <authorList>
            <person name="Takahashi K."/>
            <person name="Suzuki S."/>
            <person name="Kawai-Toyooka H."/>
            <person name="Yamamoto K."/>
            <person name="Hamaji T."/>
            <person name="Ootsuki R."/>
            <person name="Yamaguchi H."/>
            <person name="Kawachi M."/>
            <person name="Higashiyama T."/>
            <person name="Nozaki H."/>
        </authorList>
    </citation>
    <scope>NUCLEOTIDE SEQUENCE [LARGE SCALE GENOMIC DNA]</scope>
    <source>
        <strain evidence="2 3">NIES-4479</strain>
    </source>
</reference>
<proteinExistence type="predicted"/>
<dbReference type="AlphaFoldDB" id="A0A9W6F8M4"/>
<name>A0A9W6F8M4_9CHLO</name>
<feature type="compositionally biased region" description="Polar residues" evidence="1">
    <location>
        <begin position="190"/>
        <end position="203"/>
    </location>
</feature>
<gene>
    <name evidence="2" type="primary">PLEST002076</name>
    <name evidence="2" type="ORF">PLESTB_001610200</name>
</gene>
<evidence type="ECO:0000313" key="2">
    <source>
        <dbReference type="EMBL" id="GLC60419.1"/>
    </source>
</evidence>
<dbReference type="Proteomes" id="UP001165080">
    <property type="component" value="Unassembled WGS sequence"/>
</dbReference>
<feature type="compositionally biased region" description="Polar residues" evidence="1">
    <location>
        <begin position="110"/>
        <end position="122"/>
    </location>
</feature>
<keyword evidence="3" id="KW-1185">Reference proteome</keyword>
<sequence>MQLSQGFKALLRHSRAASPLGGTPTVAVRYAISSSAAIGSSQEGPSEEGQAPLPNFTATSGTEDPHDVAARVGPGSKAEPAGIENPNEGPGDYSQPQIQSDAYARGGDNNDMSPGQRQTMVANASEETKGDRAGQQPQSAAPGGSSSRGPDADSQADGAAAATAGPLGRLVPPSQVPAEGADLPPGHDASGSTLESTAAQSDA</sequence>
<feature type="region of interest" description="Disordered" evidence="1">
    <location>
        <begin position="36"/>
        <end position="203"/>
    </location>
</feature>
<organism evidence="2 3">
    <name type="scientific">Pleodorina starrii</name>
    <dbReference type="NCBI Taxonomy" id="330485"/>
    <lineage>
        <taxon>Eukaryota</taxon>
        <taxon>Viridiplantae</taxon>
        <taxon>Chlorophyta</taxon>
        <taxon>core chlorophytes</taxon>
        <taxon>Chlorophyceae</taxon>
        <taxon>CS clade</taxon>
        <taxon>Chlamydomonadales</taxon>
        <taxon>Volvocaceae</taxon>
        <taxon>Pleodorina</taxon>
    </lineage>
</organism>
<accession>A0A9W6F8M4</accession>
<feature type="compositionally biased region" description="Low complexity" evidence="1">
    <location>
        <begin position="133"/>
        <end position="165"/>
    </location>
</feature>
<dbReference type="EMBL" id="BRXU01000034">
    <property type="protein sequence ID" value="GLC60419.1"/>
    <property type="molecule type" value="Genomic_DNA"/>
</dbReference>
<evidence type="ECO:0000256" key="1">
    <source>
        <dbReference type="SAM" id="MobiDB-lite"/>
    </source>
</evidence>
<comment type="caution">
    <text evidence="2">The sequence shown here is derived from an EMBL/GenBank/DDBJ whole genome shotgun (WGS) entry which is preliminary data.</text>
</comment>
<protein>
    <submittedName>
        <fullName evidence="2">Uncharacterized protein</fullName>
    </submittedName>
</protein>
<evidence type="ECO:0000313" key="3">
    <source>
        <dbReference type="Proteomes" id="UP001165080"/>
    </source>
</evidence>